<dbReference type="EnsemblPlants" id="AET4Gv20671200.1">
    <property type="protein sequence ID" value="AET4Gv20671200.1"/>
    <property type="gene ID" value="AET4Gv20671200"/>
</dbReference>
<reference evidence="2" key="1">
    <citation type="journal article" date="2014" name="Science">
        <title>Ancient hybridizations among the ancestral genomes of bread wheat.</title>
        <authorList>
            <consortium name="International Wheat Genome Sequencing Consortium,"/>
            <person name="Marcussen T."/>
            <person name="Sandve S.R."/>
            <person name="Heier L."/>
            <person name="Spannagl M."/>
            <person name="Pfeifer M."/>
            <person name="Jakobsen K.S."/>
            <person name="Wulff B.B."/>
            <person name="Steuernagel B."/>
            <person name="Mayer K.F."/>
            <person name="Olsen O.A."/>
        </authorList>
    </citation>
    <scope>NUCLEOTIDE SEQUENCE [LARGE SCALE GENOMIC DNA]</scope>
    <source>
        <strain evidence="2">cv. AL8/78</strain>
    </source>
</reference>
<protein>
    <submittedName>
        <fullName evidence="1">Uncharacterized protein</fullName>
    </submittedName>
</protein>
<keyword evidence="2" id="KW-1185">Reference proteome</keyword>
<dbReference type="Gramene" id="AET4Gv20671200.1">
    <property type="protein sequence ID" value="AET4Gv20671200.1"/>
    <property type="gene ID" value="AET4Gv20671200"/>
</dbReference>
<dbReference type="AlphaFoldDB" id="A0A453ITI5"/>
<reference evidence="1" key="3">
    <citation type="journal article" date="2017" name="Nature">
        <title>Genome sequence of the progenitor of the wheat D genome Aegilops tauschii.</title>
        <authorList>
            <person name="Luo M.C."/>
            <person name="Gu Y.Q."/>
            <person name="Puiu D."/>
            <person name="Wang H."/>
            <person name="Twardziok S.O."/>
            <person name="Deal K.R."/>
            <person name="Huo N."/>
            <person name="Zhu T."/>
            <person name="Wang L."/>
            <person name="Wang Y."/>
            <person name="McGuire P.E."/>
            <person name="Liu S."/>
            <person name="Long H."/>
            <person name="Ramasamy R.K."/>
            <person name="Rodriguez J.C."/>
            <person name="Van S.L."/>
            <person name="Yuan L."/>
            <person name="Wang Z."/>
            <person name="Xia Z."/>
            <person name="Xiao L."/>
            <person name="Anderson O.D."/>
            <person name="Ouyang S."/>
            <person name="Liang Y."/>
            <person name="Zimin A.V."/>
            <person name="Pertea G."/>
            <person name="Qi P."/>
            <person name="Bennetzen J.L."/>
            <person name="Dai X."/>
            <person name="Dawson M.W."/>
            <person name="Muller H.G."/>
            <person name="Kugler K."/>
            <person name="Rivarola-Duarte L."/>
            <person name="Spannagl M."/>
            <person name="Mayer K.F.X."/>
            <person name="Lu F.H."/>
            <person name="Bevan M.W."/>
            <person name="Leroy P."/>
            <person name="Li P."/>
            <person name="You F.M."/>
            <person name="Sun Q."/>
            <person name="Liu Z."/>
            <person name="Lyons E."/>
            <person name="Wicker T."/>
            <person name="Salzberg S.L."/>
            <person name="Devos K.M."/>
            <person name="Dvorak J."/>
        </authorList>
    </citation>
    <scope>NUCLEOTIDE SEQUENCE [LARGE SCALE GENOMIC DNA]</scope>
    <source>
        <strain evidence="1">cv. AL8/78</strain>
    </source>
</reference>
<accession>A0A453ITI5</accession>
<name>A0A453ITI5_AEGTS</name>
<reference evidence="1" key="5">
    <citation type="journal article" date="2021" name="G3 (Bethesda)">
        <title>Aegilops tauschii genome assembly Aet v5.0 features greater sequence contiguity and improved annotation.</title>
        <authorList>
            <person name="Wang L."/>
            <person name="Zhu T."/>
            <person name="Rodriguez J.C."/>
            <person name="Deal K.R."/>
            <person name="Dubcovsky J."/>
            <person name="McGuire P.E."/>
            <person name="Lux T."/>
            <person name="Spannagl M."/>
            <person name="Mayer K.F.X."/>
            <person name="Baldrich P."/>
            <person name="Meyers B.C."/>
            <person name="Huo N."/>
            <person name="Gu Y.Q."/>
            <person name="Zhou H."/>
            <person name="Devos K.M."/>
            <person name="Bennetzen J.L."/>
            <person name="Unver T."/>
            <person name="Budak H."/>
            <person name="Gulick P.J."/>
            <person name="Galiba G."/>
            <person name="Kalapos B."/>
            <person name="Nelson D.R."/>
            <person name="Li P."/>
            <person name="You F.M."/>
            <person name="Luo M.C."/>
            <person name="Dvorak J."/>
        </authorList>
    </citation>
    <scope>NUCLEOTIDE SEQUENCE [LARGE SCALE GENOMIC DNA]</scope>
    <source>
        <strain evidence="1">cv. AL8/78</strain>
    </source>
</reference>
<evidence type="ECO:0000313" key="2">
    <source>
        <dbReference type="Proteomes" id="UP000015105"/>
    </source>
</evidence>
<dbReference type="Proteomes" id="UP000015105">
    <property type="component" value="Chromosome 4D"/>
</dbReference>
<reference evidence="1" key="4">
    <citation type="submission" date="2019-03" db="UniProtKB">
        <authorList>
            <consortium name="EnsemblPlants"/>
        </authorList>
    </citation>
    <scope>IDENTIFICATION</scope>
</reference>
<sequence length="110" mass="12264">MHVVPLNPKGTDTLTDLKLGIGDQPDLSMAIGRVIRERMEMATRPKIHLDKGEFLFDLIKMRVEEEEDMSVGCRTWKPATGPGNIRYLPLSLTTKKGEKATLPKLPPPQG</sequence>
<evidence type="ECO:0000313" key="1">
    <source>
        <dbReference type="EnsemblPlants" id="AET4Gv20671200.1"/>
    </source>
</evidence>
<proteinExistence type="predicted"/>
<organism evidence="1 2">
    <name type="scientific">Aegilops tauschii subsp. strangulata</name>
    <name type="common">Goatgrass</name>
    <dbReference type="NCBI Taxonomy" id="200361"/>
    <lineage>
        <taxon>Eukaryota</taxon>
        <taxon>Viridiplantae</taxon>
        <taxon>Streptophyta</taxon>
        <taxon>Embryophyta</taxon>
        <taxon>Tracheophyta</taxon>
        <taxon>Spermatophyta</taxon>
        <taxon>Magnoliopsida</taxon>
        <taxon>Liliopsida</taxon>
        <taxon>Poales</taxon>
        <taxon>Poaceae</taxon>
        <taxon>BOP clade</taxon>
        <taxon>Pooideae</taxon>
        <taxon>Triticodae</taxon>
        <taxon>Triticeae</taxon>
        <taxon>Triticinae</taxon>
        <taxon>Aegilops</taxon>
    </lineage>
</organism>
<reference evidence="2" key="2">
    <citation type="journal article" date="2017" name="Nat. Plants">
        <title>The Aegilops tauschii genome reveals multiple impacts of transposons.</title>
        <authorList>
            <person name="Zhao G."/>
            <person name="Zou C."/>
            <person name="Li K."/>
            <person name="Wang K."/>
            <person name="Li T."/>
            <person name="Gao L."/>
            <person name="Zhang X."/>
            <person name="Wang H."/>
            <person name="Yang Z."/>
            <person name="Liu X."/>
            <person name="Jiang W."/>
            <person name="Mao L."/>
            <person name="Kong X."/>
            <person name="Jiao Y."/>
            <person name="Jia J."/>
        </authorList>
    </citation>
    <scope>NUCLEOTIDE SEQUENCE [LARGE SCALE GENOMIC DNA]</scope>
    <source>
        <strain evidence="2">cv. AL8/78</strain>
    </source>
</reference>